<dbReference type="Gene3D" id="3.40.50.300">
    <property type="entry name" value="P-loop containing nucleotide triphosphate hydrolases"/>
    <property type="match status" value="1"/>
</dbReference>
<feature type="domain" description="AAA" evidence="1">
    <location>
        <begin position="4"/>
        <end position="145"/>
    </location>
</feature>
<dbReference type="InterPro" id="IPR050678">
    <property type="entry name" value="DNA_Partitioning_ATPase"/>
</dbReference>
<evidence type="ECO:0000313" key="5">
    <source>
        <dbReference type="EMBL" id="CAB4770079.1"/>
    </source>
</evidence>
<dbReference type="PANTHER" id="PTHR13696">
    <property type="entry name" value="P-LOOP CONTAINING NUCLEOSIDE TRIPHOSPHATE HYDROLASE"/>
    <property type="match status" value="1"/>
</dbReference>
<dbReference type="EMBL" id="CAFBOC010000003">
    <property type="protein sequence ID" value="CAB4970552.1"/>
    <property type="molecule type" value="Genomic_DNA"/>
</dbReference>
<dbReference type="EMBL" id="CAEZYM010000004">
    <property type="protein sequence ID" value="CAB4722341.1"/>
    <property type="molecule type" value="Genomic_DNA"/>
</dbReference>
<dbReference type="CDD" id="cd02042">
    <property type="entry name" value="ParAB_family"/>
    <property type="match status" value="1"/>
</dbReference>
<dbReference type="PANTHER" id="PTHR13696:SF96">
    <property type="entry name" value="COBQ_COBB_MIND_PARA NUCLEOTIDE BINDING DOMAIN-CONTAINING PROTEIN"/>
    <property type="match status" value="1"/>
</dbReference>
<dbReference type="EMBL" id="CAFABH010000001">
    <property type="protein sequence ID" value="CAB4818779.1"/>
    <property type="molecule type" value="Genomic_DNA"/>
</dbReference>
<dbReference type="EMBL" id="CAFBNH010000003">
    <property type="protein sequence ID" value="CAB4941508.1"/>
    <property type="molecule type" value="Genomic_DNA"/>
</dbReference>
<evidence type="ECO:0000313" key="3">
    <source>
        <dbReference type="EMBL" id="CAB4683878.1"/>
    </source>
</evidence>
<name>A0A6J7UYG4_9ZZZZ</name>
<evidence type="ECO:0000313" key="6">
    <source>
        <dbReference type="EMBL" id="CAB4818779.1"/>
    </source>
</evidence>
<organism evidence="10">
    <name type="scientific">freshwater metagenome</name>
    <dbReference type="NCBI Taxonomy" id="449393"/>
    <lineage>
        <taxon>unclassified sequences</taxon>
        <taxon>metagenomes</taxon>
        <taxon>ecological metagenomes</taxon>
    </lineage>
</organism>
<accession>A0A6J7UYG4</accession>
<dbReference type="SUPFAM" id="SSF52540">
    <property type="entry name" value="P-loop containing nucleoside triphosphate hydrolases"/>
    <property type="match status" value="1"/>
</dbReference>
<dbReference type="Pfam" id="PF13614">
    <property type="entry name" value="AAA_31"/>
    <property type="match status" value="1"/>
</dbReference>
<evidence type="ECO:0000313" key="10">
    <source>
        <dbReference type="EMBL" id="CAB5070152.1"/>
    </source>
</evidence>
<evidence type="ECO:0000313" key="8">
    <source>
        <dbReference type="EMBL" id="CAB4941508.1"/>
    </source>
</evidence>
<evidence type="ECO:0000313" key="7">
    <source>
        <dbReference type="EMBL" id="CAB4861830.1"/>
    </source>
</evidence>
<dbReference type="EMBL" id="CAESAE010000005">
    <property type="protein sequence ID" value="CAB4340514.1"/>
    <property type="molecule type" value="Genomic_DNA"/>
</dbReference>
<dbReference type="EMBL" id="CAFBLD010000003">
    <property type="protein sequence ID" value="CAB4861830.1"/>
    <property type="molecule type" value="Genomic_DNA"/>
</dbReference>
<dbReference type="PROSITE" id="PS51257">
    <property type="entry name" value="PROKAR_LIPOPROTEIN"/>
    <property type="match status" value="1"/>
</dbReference>
<evidence type="ECO:0000313" key="4">
    <source>
        <dbReference type="EMBL" id="CAB4722341.1"/>
    </source>
</evidence>
<gene>
    <name evidence="3" type="ORF">UFOPK2510_00142</name>
    <name evidence="4" type="ORF">UFOPK2718_00594</name>
    <name evidence="5" type="ORF">UFOPK2936_00134</name>
    <name evidence="6" type="ORF">UFOPK3174_00079</name>
    <name evidence="7" type="ORF">UFOPK3328_00527</name>
    <name evidence="8" type="ORF">UFOPK3779_00562</name>
    <name evidence="9" type="ORF">UFOPK3913_00371</name>
    <name evidence="2" type="ORF">UFOPK4107_00961</name>
    <name evidence="10" type="ORF">UFOPK4403_00295</name>
</gene>
<evidence type="ECO:0000313" key="9">
    <source>
        <dbReference type="EMBL" id="CAB4970552.1"/>
    </source>
</evidence>
<sequence length="232" mass="25360">MKPVIVVSNTAGGSGKSTTAHCLAVACAEYGKKVLLIDGDTKRDLTFRLGAEGSRINFSNLLNVKSGSDLETLTMDERIEFLPSATRPVELPDNCADIFKDLPEKFDLVIIDTPSSSSAVMNAFFLGATHMVIPISPTLHSFRGAVRAQRQAPENCEVFAFMNGCDDSDSSKVIRKEVNADFVVLDCEIPFSQDLRDAEKTVTSVLNFAQKSVVSESFRELAYSLLEKLQLI</sequence>
<proteinExistence type="predicted"/>
<dbReference type="InterPro" id="IPR025669">
    <property type="entry name" value="AAA_dom"/>
</dbReference>
<protein>
    <submittedName>
        <fullName evidence="10">Unannotated protein</fullName>
    </submittedName>
</protein>
<dbReference type="InterPro" id="IPR027417">
    <property type="entry name" value="P-loop_NTPase"/>
</dbReference>
<dbReference type="EMBL" id="CAFBQX010000001">
    <property type="protein sequence ID" value="CAB5070152.1"/>
    <property type="molecule type" value="Genomic_DNA"/>
</dbReference>
<reference evidence="10" key="1">
    <citation type="submission" date="2020-05" db="EMBL/GenBank/DDBJ databases">
        <authorList>
            <person name="Chiriac C."/>
            <person name="Salcher M."/>
            <person name="Ghai R."/>
            <person name="Kavagutti S V."/>
        </authorList>
    </citation>
    <scope>NUCLEOTIDE SEQUENCE</scope>
</reference>
<evidence type="ECO:0000259" key="1">
    <source>
        <dbReference type="Pfam" id="PF13614"/>
    </source>
</evidence>
<dbReference type="EMBL" id="CAEZZW010000001">
    <property type="protein sequence ID" value="CAB4770079.1"/>
    <property type="molecule type" value="Genomic_DNA"/>
</dbReference>
<dbReference type="EMBL" id="CAEZXO010000001">
    <property type="protein sequence ID" value="CAB4683878.1"/>
    <property type="molecule type" value="Genomic_DNA"/>
</dbReference>
<dbReference type="AlphaFoldDB" id="A0A6J7UYG4"/>
<evidence type="ECO:0000313" key="2">
    <source>
        <dbReference type="EMBL" id="CAB4340514.1"/>
    </source>
</evidence>